<dbReference type="OrthoDB" id="9782576at2"/>
<comment type="caution">
    <text evidence="7">The sequence shown here is derived from an EMBL/GenBank/DDBJ whole genome shotgun (WGS) entry which is preliminary data.</text>
</comment>
<evidence type="ECO:0000313" key="7">
    <source>
        <dbReference type="EMBL" id="TCL35540.1"/>
    </source>
</evidence>
<dbReference type="GO" id="GO:0009411">
    <property type="term" value="P:response to UV"/>
    <property type="evidence" value="ECO:0007669"/>
    <property type="project" value="InterPro"/>
</dbReference>
<dbReference type="Pfam" id="PF03851">
    <property type="entry name" value="UvdE"/>
    <property type="match status" value="1"/>
</dbReference>
<sequence length="317" mass="35799">MRIRFGYVAMALNIMEGSPNKTVTVTNLLKIAEPADRINRLRRLTRENLANQLRVLKYNAAHDIHVFRFTSKLIPLATHPEAAGWDYSSEFASELREIGDYVRQHAMRVSAHPDHFTLLNSPDERVIAASIEDLAYHARIFDAMGFGSEAKLVVHVGGAYKDKEKALDRFREQFELLPPAIKGRLIIENDDKSYTARDVLKLCQRVAAPMVLDVHHHYCCNGGEDLATLWPDIAATWGSDIPKIHMSSPKDGKNIRAHADYIQAGEFIAFLKQAKELDQDFDVMLEAKQKDLAVHKLMHDLTEIGKVQAIDEASIAY</sequence>
<evidence type="ECO:0000313" key="8">
    <source>
        <dbReference type="Proteomes" id="UP000295063"/>
    </source>
</evidence>
<dbReference type="AlphaFoldDB" id="A0A4R1PYA3"/>
<proteinExistence type="predicted"/>
<dbReference type="Proteomes" id="UP000295063">
    <property type="component" value="Unassembled WGS sequence"/>
</dbReference>
<organism evidence="7 8">
    <name type="scientific">Anaerospora hongkongensis</name>
    <dbReference type="NCBI Taxonomy" id="244830"/>
    <lineage>
        <taxon>Bacteria</taxon>
        <taxon>Bacillati</taxon>
        <taxon>Bacillota</taxon>
        <taxon>Negativicutes</taxon>
        <taxon>Selenomonadales</taxon>
        <taxon>Sporomusaceae</taxon>
        <taxon>Anaerospora</taxon>
    </lineage>
</organism>
<keyword evidence="1" id="KW-0540">Nuclease</keyword>
<dbReference type="Gene3D" id="3.20.20.150">
    <property type="entry name" value="Divalent-metal-dependent TIM barrel enzymes"/>
    <property type="match status" value="1"/>
</dbReference>
<keyword evidence="8" id="KW-1185">Reference proteome</keyword>
<dbReference type="GO" id="GO:0004519">
    <property type="term" value="F:endonuclease activity"/>
    <property type="evidence" value="ECO:0007669"/>
    <property type="project" value="UniProtKB-KW"/>
</dbReference>
<dbReference type="EMBL" id="SLUI01000011">
    <property type="protein sequence ID" value="TCL35540.1"/>
    <property type="molecule type" value="Genomic_DNA"/>
</dbReference>
<evidence type="ECO:0000256" key="3">
    <source>
        <dbReference type="ARBA" id="ARBA00022763"/>
    </source>
</evidence>
<reference evidence="7 8" key="1">
    <citation type="submission" date="2019-03" db="EMBL/GenBank/DDBJ databases">
        <title>Genomic Encyclopedia of Type Strains, Phase IV (KMG-IV): sequencing the most valuable type-strain genomes for metagenomic binning, comparative biology and taxonomic classification.</title>
        <authorList>
            <person name="Goeker M."/>
        </authorList>
    </citation>
    <scope>NUCLEOTIDE SEQUENCE [LARGE SCALE GENOMIC DNA]</scope>
    <source>
        <strain evidence="7 8">DSM 15969</strain>
    </source>
</reference>
<dbReference type="GO" id="GO:0006289">
    <property type="term" value="P:nucleotide-excision repair"/>
    <property type="evidence" value="ECO:0007669"/>
    <property type="project" value="InterPro"/>
</dbReference>
<keyword evidence="6" id="KW-0234">DNA repair</keyword>
<dbReference type="SUPFAM" id="SSF51658">
    <property type="entry name" value="Xylose isomerase-like"/>
    <property type="match status" value="1"/>
</dbReference>
<evidence type="ECO:0000256" key="6">
    <source>
        <dbReference type="ARBA" id="ARBA00023204"/>
    </source>
</evidence>
<dbReference type="PANTHER" id="PTHR31290">
    <property type="entry name" value="UV-DAMAGE ENDONUCLEASE"/>
    <property type="match status" value="1"/>
</dbReference>
<evidence type="ECO:0000256" key="5">
    <source>
        <dbReference type="ARBA" id="ARBA00022801"/>
    </source>
</evidence>
<protein>
    <submittedName>
        <fullName evidence="7">UV-damage endonuclease</fullName>
    </submittedName>
</protein>
<dbReference type="InterPro" id="IPR036237">
    <property type="entry name" value="Xyl_isomerase-like_sf"/>
</dbReference>
<evidence type="ECO:0000256" key="1">
    <source>
        <dbReference type="ARBA" id="ARBA00022722"/>
    </source>
</evidence>
<keyword evidence="2 7" id="KW-0255">Endonuclease</keyword>
<dbReference type="NCBIfam" id="TIGR00629">
    <property type="entry name" value="uvde"/>
    <property type="match status" value="1"/>
</dbReference>
<accession>A0A4R1PYA3</accession>
<keyword evidence="4" id="KW-0228">DNA excision</keyword>
<evidence type="ECO:0000256" key="4">
    <source>
        <dbReference type="ARBA" id="ARBA00022769"/>
    </source>
</evidence>
<keyword evidence="3" id="KW-0227">DNA damage</keyword>
<dbReference type="GO" id="GO:0016787">
    <property type="term" value="F:hydrolase activity"/>
    <property type="evidence" value="ECO:0007669"/>
    <property type="project" value="UniProtKB-KW"/>
</dbReference>
<keyword evidence="5" id="KW-0378">Hydrolase</keyword>
<name>A0A4R1PYA3_9FIRM</name>
<dbReference type="InterPro" id="IPR004601">
    <property type="entry name" value="UvdE"/>
</dbReference>
<dbReference type="PANTHER" id="PTHR31290:SF5">
    <property type="entry name" value="UV-DAMAGE ENDONUCLEASE"/>
    <property type="match status" value="1"/>
</dbReference>
<gene>
    <name evidence="7" type="ORF">EV210_1113</name>
</gene>
<dbReference type="RefSeq" id="WP_132082299.1">
    <property type="nucleotide sequence ID" value="NZ_DAMAKO010000017.1"/>
</dbReference>
<evidence type="ECO:0000256" key="2">
    <source>
        <dbReference type="ARBA" id="ARBA00022759"/>
    </source>
</evidence>